<dbReference type="CDD" id="cd19494">
    <property type="entry name" value="Elp4"/>
    <property type="match status" value="1"/>
</dbReference>
<reference evidence="11" key="1">
    <citation type="submission" date="2025-08" db="UniProtKB">
        <authorList>
            <consortium name="RefSeq"/>
        </authorList>
    </citation>
    <scope>IDENTIFICATION</scope>
    <source>
        <strain evidence="11">15085-1641.00</strain>
        <tissue evidence="11">Whole body</tissue>
    </source>
</reference>
<organism evidence="10 11">
    <name type="scientific">Drosophila hydei</name>
    <name type="common">Fruit fly</name>
    <dbReference type="NCBI Taxonomy" id="7224"/>
    <lineage>
        <taxon>Eukaryota</taxon>
        <taxon>Metazoa</taxon>
        <taxon>Ecdysozoa</taxon>
        <taxon>Arthropoda</taxon>
        <taxon>Hexapoda</taxon>
        <taxon>Insecta</taxon>
        <taxon>Pterygota</taxon>
        <taxon>Neoptera</taxon>
        <taxon>Endopterygota</taxon>
        <taxon>Diptera</taxon>
        <taxon>Brachycera</taxon>
        <taxon>Muscomorpha</taxon>
        <taxon>Ephydroidea</taxon>
        <taxon>Drosophilidae</taxon>
        <taxon>Drosophila</taxon>
    </lineage>
</organism>
<dbReference type="GO" id="GO:0002098">
    <property type="term" value="P:tRNA wobble uridine modification"/>
    <property type="evidence" value="ECO:0007669"/>
    <property type="project" value="InterPro"/>
</dbReference>
<evidence type="ECO:0000256" key="2">
    <source>
        <dbReference type="ARBA" id="ARBA00004496"/>
    </source>
</evidence>
<evidence type="ECO:0000256" key="5">
    <source>
        <dbReference type="ARBA" id="ARBA00020265"/>
    </source>
</evidence>
<keyword evidence="10" id="KW-1185">Reference proteome</keyword>
<evidence type="ECO:0000256" key="1">
    <source>
        <dbReference type="ARBA" id="ARBA00004123"/>
    </source>
</evidence>
<accession>A0A6J1L7C8</accession>
<feature type="compositionally biased region" description="Basic and acidic residues" evidence="9">
    <location>
        <begin position="104"/>
        <end position="118"/>
    </location>
</feature>
<protein>
    <recommendedName>
        <fullName evidence="5">Elongator complex protein 4</fullName>
    </recommendedName>
</protein>
<evidence type="ECO:0000256" key="9">
    <source>
        <dbReference type="SAM" id="MobiDB-lite"/>
    </source>
</evidence>
<dbReference type="KEGG" id="dhe:111593306"/>
<sequence length="484" mass="53767">MTSFRKRTVQKPIRGTRTSPHTGQVITSSGNPSLDLILGGGLPIGSICLIEEDRFMTHAKVLVKYFLAEGLLSEQELFLGSLDDLPAEMLRRLPKPLTDEEVEQEQRQEQEQQADKNGLRIAFRYNDLPLVNSEQATAKIGHHFNLMEHMDAMMLSYAHTTIWNDKKVNPEDYEDFDVANDTEQPSAGGADSLLDHIESMPYSYAQAVGSKESQDPEPKQAPDAAAPDAADTDEAAPTEQPDGSRIASNINNNNNNNNVDNSTANNTTSTTGTTTTTTPTASPSAGKPQFFYNARYDRLLNYIQLLLNDSIFEPGTNMQEKNLCRVCLTSLGSPLWYDDHFAEDLLKFLTILRGSVRSCTAVCFITMPMHLIAKYDSSLVPKIRQLVDYAIELESFAGSERETHPAFKEYSGLLHLHKMSAINTLAVHMPETTDLAFKLRRKKFVIEKLHLPPDLQEASEQAAKGADVLPLPNCGVRSNVSMDF</sequence>
<keyword evidence="6" id="KW-0963">Cytoplasm</keyword>
<dbReference type="UniPathway" id="UPA00988"/>
<keyword evidence="8" id="KW-0539">Nucleus</keyword>
<evidence type="ECO:0000256" key="7">
    <source>
        <dbReference type="ARBA" id="ARBA00022694"/>
    </source>
</evidence>
<dbReference type="InterPro" id="IPR027417">
    <property type="entry name" value="P-loop_NTPase"/>
</dbReference>
<evidence type="ECO:0000256" key="6">
    <source>
        <dbReference type="ARBA" id="ARBA00022490"/>
    </source>
</evidence>
<dbReference type="CTD" id="26610"/>
<dbReference type="Gene3D" id="3.40.50.300">
    <property type="entry name" value="P-loop containing nucleotide triphosphate hydrolases"/>
    <property type="match status" value="2"/>
</dbReference>
<keyword evidence="7" id="KW-0819">tRNA processing</keyword>
<dbReference type="RefSeq" id="XP_023161768.1">
    <property type="nucleotide sequence ID" value="XM_023306000.2"/>
</dbReference>
<dbReference type="PANTHER" id="PTHR12896:SF1">
    <property type="entry name" value="ELONGATOR COMPLEX PROTEIN 4"/>
    <property type="match status" value="1"/>
</dbReference>
<dbReference type="Pfam" id="PF05625">
    <property type="entry name" value="PAXNEB"/>
    <property type="match status" value="2"/>
</dbReference>
<dbReference type="GO" id="GO:0033588">
    <property type="term" value="C:elongator holoenzyme complex"/>
    <property type="evidence" value="ECO:0007669"/>
    <property type="project" value="InterPro"/>
</dbReference>
<evidence type="ECO:0000313" key="11">
    <source>
        <dbReference type="RefSeq" id="XP_023161768.1"/>
    </source>
</evidence>
<feature type="region of interest" description="Disordered" evidence="9">
    <location>
        <begin position="206"/>
        <end position="287"/>
    </location>
</feature>
<dbReference type="OrthoDB" id="289162at2759"/>
<feature type="compositionally biased region" description="Polar residues" evidence="9">
    <location>
        <begin position="16"/>
        <end position="28"/>
    </location>
</feature>
<feature type="region of interest" description="Disordered" evidence="9">
    <location>
        <begin position="1"/>
        <end position="28"/>
    </location>
</feature>
<feature type="compositionally biased region" description="Low complexity" evidence="9">
    <location>
        <begin position="248"/>
        <end position="280"/>
    </location>
</feature>
<dbReference type="AlphaFoldDB" id="A0A6J1L7C8"/>
<feature type="region of interest" description="Disordered" evidence="9">
    <location>
        <begin position="97"/>
        <end position="118"/>
    </location>
</feature>
<comment type="subcellular location">
    <subcellularLocation>
        <location evidence="2">Cytoplasm</location>
    </subcellularLocation>
    <subcellularLocation>
        <location evidence="1">Nucleus</location>
    </subcellularLocation>
</comment>
<dbReference type="InterPro" id="IPR008728">
    <property type="entry name" value="Elongator_complex_protein_4"/>
</dbReference>
<dbReference type="GeneID" id="111593306"/>
<comment type="pathway">
    <text evidence="3">tRNA modification; 5-methoxycarbonylmethyl-2-thiouridine-tRNA biosynthesis.</text>
</comment>
<proteinExistence type="inferred from homology"/>
<evidence type="ECO:0000256" key="8">
    <source>
        <dbReference type="ARBA" id="ARBA00023242"/>
    </source>
</evidence>
<gene>
    <name evidence="11" type="primary">LOC111593306</name>
</gene>
<evidence type="ECO:0000256" key="3">
    <source>
        <dbReference type="ARBA" id="ARBA00005043"/>
    </source>
</evidence>
<evidence type="ECO:0000313" key="10">
    <source>
        <dbReference type="Proteomes" id="UP000504633"/>
    </source>
</evidence>
<dbReference type="GO" id="GO:0005737">
    <property type="term" value="C:cytoplasm"/>
    <property type="evidence" value="ECO:0007669"/>
    <property type="project" value="UniProtKB-SubCell"/>
</dbReference>
<dbReference type="PANTHER" id="PTHR12896">
    <property type="entry name" value="PAX6 NEIGHBOR PROTEIN PAXNEB"/>
    <property type="match status" value="1"/>
</dbReference>
<dbReference type="OMA" id="NTTMWDD"/>
<evidence type="ECO:0000256" key="4">
    <source>
        <dbReference type="ARBA" id="ARBA00007573"/>
    </source>
</evidence>
<name>A0A6J1L7C8_DROHY</name>
<dbReference type="GO" id="GO:0008023">
    <property type="term" value="C:transcription elongation factor complex"/>
    <property type="evidence" value="ECO:0007669"/>
    <property type="project" value="TreeGrafter"/>
</dbReference>
<comment type="similarity">
    <text evidence="4">Belongs to the ELP4 family.</text>
</comment>
<dbReference type="Proteomes" id="UP000504633">
    <property type="component" value="Unplaced"/>
</dbReference>